<name>A0AA38WJC9_9ASTR</name>
<keyword evidence="2" id="KW-1185">Reference proteome</keyword>
<accession>A0AA38WJC9</accession>
<sequence length="219" mass="24823">MRTGFPAIQPDFQVHKGHGAESTLDFEKSLRSKKVLQGQEIFGYNHDSYHHHCPTRIIGPFSNNHGNCVGIDYDETFRSNQVLQGQEIFSEPHYPRVYNNSMCLSPFIQPSSVLPFHNAMCQTPYFHPDCVTQDLETPNLGRVYSGLVPGPFARIDFNFCKLFGFSLTDSPSQRSSIYVKSTSILGNEREEMRLKRPIVEGKVHLDFGQTTSLAIFTES</sequence>
<reference evidence="1" key="1">
    <citation type="submission" date="2023-03" db="EMBL/GenBank/DDBJ databases">
        <title>Chromosome-scale reference genome and RAD-based genetic map of yellow starthistle (Centaurea solstitialis) reveal putative structural variation and QTLs associated with invader traits.</title>
        <authorList>
            <person name="Reatini B."/>
            <person name="Cang F.A."/>
            <person name="Jiang Q."/>
            <person name="Mckibben M.T.W."/>
            <person name="Barker M.S."/>
            <person name="Rieseberg L.H."/>
            <person name="Dlugosch K.M."/>
        </authorList>
    </citation>
    <scope>NUCLEOTIDE SEQUENCE</scope>
    <source>
        <strain evidence="1">CAN-66</strain>
        <tissue evidence="1">Leaf</tissue>
    </source>
</reference>
<protein>
    <submittedName>
        <fullName evidence="1">Uncharacterized protein</fullName>
    </submittedName>
</protein>
<evidence type="ECO:0000313" key="2">
    <source>
        <dbReference type="Proteomes" id="UP001172457"/>
    </source>
</evidence>
<dbReference type="EMBL" id="JARYMX010000002">
    <property type="protein sequence ID" value="KAJ9563162.1"/>
    <property type="molecule type" value="Genomic_DNA"/>
</dbReference>
<comment type="caution">
    <text evidence="1">The sequence shown here is derived from an EMBL/GenBank/DDBJ whole genome shotgun (WGS) entry which is preliminary data.</text>
</comment>
<dbReference type="Proteomes" id="UP001172457">
    <property type="component" value="Chromosome 2"/>
</dbReference>
<gene>
    <name evidence="1" type="ORF">OSB04_008322</name>
</gene>
<organism evidence="1 2">
    <name type="scientific">Centaurea solstitialis</name>
    <name type="common">yellow star-thistle</name>
    <dbReference type="NCBI Taxonomy" id="347529"/>
    <lineage>
        <taxon>Eukaryota</taxon>
        <taxon>Viridiplantae</taxon>
        <taxon>Streptophyta</taxon>
        <taxon>Embryophyta</taxon>
        <taxon>Tracheophyta</taxon>
        <taxon>Spermatophyta</taxon>
        <taxon>Magnoliopsida</taxon>
        <taxon>eudicotyledons</taxon>
        <taxon>Gunneridae</taxon>
        <taxon>Pentapetalae</taxon>
        <taxon>asterids</taxon>
        <taxon>campanulids</taxon>
        <taxon>Asterales</taxon>
        <taxon>Asteraceae</taxon>
        <taxon>Carduoideae</taxon>
        <taxon>Cardueae</taxon>
        <taxon>Centaureinae</taxon>
        <taxon>Centaurea</taxon>
    </lineage>
</organism>
<evidence type="ECO:0000313" key="1">
    <source>
        <dbReference type="EMBL" id="KAJ9563162.1"/>
    </source>
</evidence>
<proteinExistence type="predicted"/>
<dbReference type="AlphaFoldDB" id="A0AA38WJC9"/>